<protein>
    <recommendedName>
        <fullName evidence="2">Urease accessory protein UreD</fullName>
    </recommendedName>
</protein>
<keyword evidence="2" id="KW-0963">Cytoplasm</keyword>
<evidence type="ECO:0000256" key="1">
    <source>
        <dbReference type="ARBA" id="ARBA00023186"/>
    </source>
</evidence>
<evidence type="ECO:0000256" key="2">
    <source>
        <dbReference type="HAMAP-Rule" id="MF_01384"/>
    </source>
</evidence>
<proteinExistence type="inferred from homology"/>
<dbReference type="Proteomes" id="UP001589788">
    <property type="component" value="Unassembled WGS sequence"/>
</dbReference>
<comment type="subcellular location">
    <subcellularLocation>
        <location evidence="2">Cytoplasm</location>
    </subcellularLocation>
</comment>
<comment type="subunit">
    <text evidence="2">UreD, UreF and UreG form a complex that acts as a GTP-hydrolysis-dependent molecular chaperone, activating the urease apoprotein by helping to assemble the nickel containing metallocenter of UreC. The UreE protein probably delivers the nickel.</text>
</comment>
<evidence type="ECO:0000313" key="4">
    <source>
        <dbReference type="Proteomes" id="UP001589788"/>
    </source>
</evidence>
<keyword evidence="2" id="KW-0996">Nickel insertion</keyword>
<dbReference type="InterPro" id="IPR002669">
    <property type="entry name" value="UreD"/>
</dbReference>
<dbReference type="EMBL" id="JBHLYQ010000023">
    <property type="protein sequence ID" value="MFC0081269.1"/>
    <property type="molecule type" value="Genomic_DNA"/>
</dbReference>
<reference evidence="3 4" key="1">
    <citation type="submission" date="2024-09" db="EMBL/GenBank/DDBJ databases">
        <authorList>
            <person name="Sun Q."/>
            <person name="Mori K."/>
        </authorList>
    </citation>
    <scope>NUCLEOTIDE SEQUENCE [LARGE SCALE GENOMIC DNA]</scope>
    <source>
        <strain evidence="3 4">JCM 15389</strain>
    </source>
</reference>
<comment type="caution">
    <text evidence="3">The sequence shown here is derived from an EMBL/GenBank/DDBJ whole genome shotgun (WGS) entry which is preliminary data.</text>
</comment>
<keyword evidence="4" id="KW-1185">Reference proteome</keyword>
<gene>
    <name evidence="2" type="primary">ureD</name>
    <name evidence="3" type="ORF">ACFFRE_03725</name>
</gene>
<comment type="similarity">
    <text evidence="2">Belongs to the UreD family.</text>
</comment>
<keyword evidence="1 2" id="KW-0143">Chaperone</keyword>
<dbReference type="Pfam" id="PF01774">
    <property type="entry name" value="UreD"/>
    <property type="match status" value="1"/>
</dbReference>
<accession>A0ABV6C4P5</accession>
<name>A0ABV6C4P5_9ACTN</name>
<sequence length="258" mass="26754">MTLVAGPGGAEVVVAPGPDGRPRYRVLRQGPLLALRPTPAGLHLVSPAATPLGGDEVTLRLAVEAGARLVVRSAAASVARRGPRGAPSRLEVRATVEEEAWLCWLVEPTVVADGATHDAVSFLELAEGAGLWWREVTILGRSGESGGRGRSRLAVDRAGWPVVRHELRFAADDPALGGPAGLGGARVVGTALATVLARSPVPGPLTQASGSRVVVLPTVDPGLVLVQGLAEGWRQLEEAWGPALAWVASVHRCGEVPW</sequence>
<evidence type="ECO:0000313" key="3">
    <source>
        <dbReference type="EMBL" id="MFC0081269.1"/>
    </source>
</evidence>
<comment type="function">
    <text evidence="2">Required for maturation of urease via the functional incorporation of the urease nickel metallocenter.</text>
</comment>
<dbReference type="HAMAP" id="MF_01384">
    <property type="entry name" value="UreD"/>
    <property type="match status" value="1"/>
</dbReference>
<organism evidence="3 4">
    <name type="scientific">Aciditerrimonas ferrireducens</name>
    <dbReference type="NCBI Taxonomy" id="667306"/>
    <lineage>
        <taxon>Bacteria</taxon>
        <taxon>Bacillati</taxon>
        <taxon>Actinomycetota</taxon>
        <taxon>Acidimicrobiia</taxon>
        <taxon>Acidimicrobiales</taxon>
        <taxon>Acidimicrobiaceae</taxon>
        <taxon>Aciditerrimonas</taxon>
    </lineage>
</organism>